<feature type="compositionally biased region" description="Low complexity" evidence="1">
    <location>
        <begin position="91"/>
        <end position="106"/>
    </location>
</feature>
<evidence type="ECO:0000256" key="2">
    <source>
        <dbReference type="SAM" id="Phobius"/>
    </source>
</evidence>
<protein>
    <recommendedName>
        <fullName evidence="5">Tetratricopeptide repeat protein</fullName>
    </recommendedName>
</protein>
<sequence>MSKLFEALEKVERQREAGGGPAVPVPIGPAAPEGGPSRRRPWLRAAVLGGLVLAAAGLTAAAAVLWWHPVVPGAAPERARPARPAAPPPVTAANPAAPLPGSAAGPSRGGEEATPAPPGTPAVSSKGTPPPLPAATALPSPYAGPAAAPEPAGGAARQASEPAVPADPGAWTRKALLQQAEEYRLAGRLRDAARLYRAYLAERPDPAVANNLAGVLILLGR</sequence>
<dbReference type="Proteomes" id="UP000469346">
    <property type="component" value="Unassembled WGS sequence"/>
</dbReference>
<feature type="non-terminal residue" evidence="3">
    <location>
        <position position="221"/>
    </location>
</feature>
<organism evidence="3 4">
    <name type="scientific">Dissulfurirhabdus thermomarina</name>
    <dbReference type="NCBI Taxonomy" id="1765737"/>
    <lineage>
        <taxon>Bacteria</taxon>
        <taxon>Deltaproteobacteria</taxon>
        <taxon>Dissulfurirhabdaceae</taxon>
        <taxon>Dissulfurirhabdus</taxon>
    </lineage>
</organism>
<name>A0A6N9TM24_DISTH</name>
<keyword evidence="2" id="KW-0812">Transmembrane</keyword>
<feature type="region of interest" description="Disordered" evidence="1">
    <location>
        <begin position="13"/>
        <end position="37"/>
    </location>
</feature>
<gene>
    <name evidence="3" type="ORF">G3N55_05630</name>
</gene>
<reference evidence="3 4" key="1">
    <citation type="submission" date="2020-02" db="EMBL/GenBank/DDBJ databases">
        <title>Comparative genomics of sulfur disproportionating microorganisms.</title>
        <authorList>
            <person name="Ward L.M."/>
            <person name="Bertran E."/>
            <person name="Johnston D.T."/>
        </authorList>
    </citation>
    <scope>NUCLEOTIDE SEQUENCE [LARGE SCALE GENOMIC DNA]</scope>
    <source>
        <strain evidence="3 4">DSM 100025</strain>
    </source>
</reference>
<evidence type="ECO:0000256" key="1">
    <source>
        <dbReference type="SAM" id="MobiDB-lite"/>
    </source>
</evidence>
<evidence type="ECO:0000313" key="4">
    <source>
        <dbReference type="Proteomes" id="UP000469346"/>
    </source>
</evidence>
<feature type="transmembrane region" description="Helical" evidence="2">
    <location>
        <begin position="45"/>
        <end position="67"/>
    </location>
</feature>
<dbReference type="EMBL" id="JAAGRR010000047">
    <property type="protein sequence ID" value="NDY42322.1"/>
    <property type="molecule type" value="Genomic_DNA"/>
</dbReference>
<feature type="region of interest" description="Disordered" evidence="1">
    <location>
        <begin position="75"/>
        <end position="168"/>
    </location>
</feature>
<accession>A0A6N9TM24</accession>
<proteinExistence type="predicted"/>
<evidence type="ECO:0000313" key="3">
    <source>
        <dbReference type="EMBL" id="NDY42322.1"/>
    </source>
</evidence>
<feature type="compositionally biased region" description="Low complexity" evidence="1">
    <location>
        <begin position="134"/>
        <end position="159"/>
    </location>
</feature>
<keyword evidence="2" id="KW-1133">Transmembrane helix</keyword>
<evidence type="ECO:0008006" key="5">
    <source>
        <dbReference type="Google" id="ProtNLM"/>
    </source>
</evidence>
<keyword evidence="2" id="KW-0472">Membrane</keyword>
<dbReference type="AlphaFoldDB" id="A0A6N9TM24"/>
<comment type="caution">
    <text evidence="3">The sequence shown here is derived from an EMBL/GenBank/DDBJ whole genome shotgun (WGS) entry which is preliminary data.</text>
</comment>
<keyword evidence="4" id="KW-1185">Reference proteome</keyword>